<name>A0A6M3KM27_9ZZZZ</name>
<dbReference type="CDD" id="cd01029">
    <property type="entry name" value="TOPRIM_primases"/>
    <property type="match status" value="1"/>
</dbReference>
<reference evidence="1" key="1">
    <citation type="submission" date="2020-03" db="EMBL/GenBank/DDBJ databases">
        <title>The deep terrestrial virosphere.</title>
        <authorList>
            <person name="Holmfeldt K."/>
            <person name="Nilsson E."/>
            <person name="Simone D."/>
            <person name="Lopez-Fernandez M."/>
            <person name="Wu X."/>
            <person name="de Brujin I."/>
            <person name="Lundin D."/>
            <person name="Andersson A."/>
            <person name="Bertilsson S."/>
            <person name="Dopson M."/>
        </authorList>
    </citation>
    <scope>NUCLEOTIDE SEQUENCE</scope>
    <source>
        <strain evidence="1">MM415A00408</strain>
    </source>
</reference>
<proteinExistence type="predicted"/>
<protein>
    <submittedName>
        <fullName evidence="1">Putative DNA primase</fullName>
    </submittedName>
</protein>
<dbReference type="InterPro" id="IPR034154">
    <property type="entry name" value="TOPRIM_DnaG/twinkle"/>
</dbReference>
<evidence type="ECO:0000313" key="1">
    <source>
        <dbReference type="EMBL" id="QJA82445.1"/>
    </source>
</evidence>
<dbReference type="AlphaFoldDB" id="A0A6M3KM27"/>
<gene>
    <name evidence="1" type="ORF">MM415A00408_0038</name>
</gene>
<dbReference type="Gene3D" id="3.40.1360.10">
    <property type="match status" value="1"/>
</dbReference>
<dbReference type="SUPFAM" id="SSF56731">
    <property type="entry name" value="DNA primase core"/>
    <property type="match status" value="1"/>
</dbReference>
<dbReference type="EMBL" id="MT142487">
    <property type="protein sequence ID" value="QJA82445.1"/>
    <property type="molecule type" value="Genomic_DNA"/>
</dbReference>
<accession>A0A6M3KM27</accession>
<organism evidence="1">
    <name type="scientific">viral metagenome</name>
    <dbReference type="NCBI Taxonomy" id="1070528"/>
    <lineage>
        <taxon>unclassified sequences</taxon>
        <taxon>metagenomes</taxon>
        <taxon>organismal metagenomes</taxon>
    </lineage>
</organism>
<sequence>MSLRFDAIKFLDDYRIPYRQDRRGERQGWVHIECPFCTGQSRFTGGFNIGTQFRGDYRCWRCDWIKLDKVIASLLRIPTEQAWRIARQYRTAAGFPDSSFPQPLVPAAKELKWPMGLGPMGPKHRAYLESRGYDPDLLERIWGLKGTDRMDPEYRWRIVAPITHKGQVVSYQARDITGSHPLRYRACAQADELIHHKHALYGLDNALALRKGRCVVVEGITGVWRLGPGAVATFGTGWTPQQLYLLAYEFSRIFIFFDPVAKKADQNVGAWDGSSTVKEEPASFAADRLADGLRTMGVEVEKIWEDTASDPGEMSDADAMALMKELKLR</sequence>